<dbReference type="Proteomes" id="UP000037122">
    <property type="component" value="Unassembled WGS sequence"/>
</dbReference>
<dbReference type="PANTHER" id="PTHR36826">
    <property type="entry name" value="PROTEIN ECM13"/>
    <property type="match status" value="1"/>
</dbReference>
<dbReference type="VEuPathDB" id="FungiDB:CJI97_000213"/>
<dbReference type="AlphaFoldDB" id="A0A0L0P2U9"/>
<dbReference type="VEuPathDB" id="FungiDB:CJI96_0000938"/>
<reference evidence="2" key="1">
    <citation type="journal article" date="2015" name="BMC Genomics">
        <title>Draft genome of a commonly misdiagnosed multidrug resistant pathogen Candida auris.</title>
        <authorList>
            <person name="Chatterjee S."/>
            <person name="Alampalli S.V."/>
            <person name="Nageshan R.K."/>
            <person name="Chettiar S.T."/>
            <person name="Joshi S."/>
            <person name="Tatu U.S."/>
        </authorList>
    </citation>
    <scope>NUCLEOTIDE SEQUENCE [LARGE SCALE GENOMIC DNA]</scope>
    <source>
        <strain evidence="2">6684</strain>
    </source>
</reference>
<gene>
    <name evidence="1" type="ORF">QG37_02588</name>
</gene>
<accession>A0A0L0P2U9</accession>
<dbReference type="VEuPathDB" id="FungiDB:QG37_02588"/>
<protein>
    <submittedName>
        <fullName evidence="1">Uncharacterized protein</fullName>
    </submittedName>
</protein>
<name>A0A0L0P2U9_CANAR</name>
<sequence length="273" mass="30404">MSFAELYVLASKVRSKLTREASNPKTSLRLLVLQANMLDNLMDHIAVETEKKKKATAAAATSRAPRVSFSLPEKPKVAPVAGPSITEYEIDYDSASDSDEDDYYDDFELAAAGNNSNAVYYSGSDEDESESDSDDYYYYLSDEEEEDAEEEYRLTPSLSYRQLSDLRSFEMPLHRTLSVIEEEAEEDMPELARSTLVSDLDSEIEDTNTSANSNANANVTVATSDEHLVHEEPLPSLKTGPVVDLPASTMVTHHPHSPSHVRHDAVYLIEHVF</sequence>
<dbReference type="PANTHER" id="PTHR36826:SF1">
    <property type="entry name" value="PROTEIN ECM13"/>
    <property type="match status" value="1"/>
</dbReference>
<evidence type="ECO:0000313" key="2">
    <source>
        <dbReference type="Proteomes" id="UP000037122"/>
    </source>
</evidence>
<dbReference type="InterPro" id="IPR037738">
    <property type="entry name" value="Ecm13-like"/>
</dbReference>
<organism evidence="1 2">
    <name type="scientific">Candidozyma auris</name>
    <name type="common">Yeast</name>
    <name type="synonym">Candida auris</name>
    <dbReference type="NCBI Taxonomy" id="498019"/>
    <lineage>
        <taxon>Eukaryota</taxon>
        <taxon>Fungi</taxon>
        <taxon>Dikarya</taxon>
        <taxon>Ascomycota</taxon>
        <taxon>Saccharomycotina</taxon>
        <taxon>Pichiomycetes</taxon>
        <taxon>Metschnikowiaceae</taxon>
        <taxon>Candidozyma</taxon>
    </lineage>
</organism>
<dbReference type="VEuPathDB" id="FungiDB:B9J08_000210"/>
<comment type="caution">
    <text evidence="1">The sequence shown here is derived from an EMBL/GenBank/DDBJ whole genome shotgun (WGS) entry which is preliminary data.</text>
</comment>
<dbReference type="EMBL" id="LGST01000018">
    <property type="protein sequence ID" value="KNE00555.1"/>
    <property type="molecule type" value="Genomic_DNA"/>
</dbReference>
<dbReference type="VEuPathDB" id="FungiDB:CJJ09_002184"/>
<evidence type="ECO:0000313" key="1">
    <source>
        <dbReference type="EMBL" id="KNE00555.1"/>
    </source>
</evidence>
<dbReference type="VEuPathDB" id="FungiDB:CJJ07_001154"/>
<proteinExistence type="predicted"/>